<dbReference type="GO" id="GO:0016763">
    <property type="term" value="F:pentosyltransferase activity"/>
    <property type="evidence" value="ECO:0007669"/>
    <property type="project" value="TreeGrafter"/>
</dbReference>
<dbReference type="EC" id="2.4.-.-" evidence="10"/>
<dbReference type="InterPro" id="IPR050297">
    <property type="entry name" value="LipidA_mod_glycosyltrf_83"/>
</dbReference>
<feature type="transmembrane region" description="Helical" evidence="8">
    <location>
        <begin position="486"/>
        <end position="507"/>
    </location>
</feature>
<feature type="transmembrane region" description="Helical" evidence="8">
    <location>
        <begin position="204"/>
        <end position="222"/>
    </location>
</feature>
<feature type="transmembrane region" description="Helical" evidence="8">
    <location>
        <begin position="150"/>
        <end position="168"/>
    </location>
</feature>
<comment type="caution">
    <text evidence="10">The sequence shown here is derived from an EMBL/GenBank/DDBJ whole genome shotgun (WGS) entry which is preliminary data.</text>
</comment>
<evidence type="ECO:0000256" key="2">
    <source>
        <dbReference type="ARBA" id="ARBA00022475"/>
    </source>
</evidence>
<keyword evidence="5 8" id="KW-0812">Transmembrane</keyword>
<feature type="transmembrane region" description="Helical" evidence="8">
    <location>
        <begin position="519"/>
        <end position="542"/>
    </location>
</feature>
<evidence type="ECO:0000259" key="9">
    <source>
        <dbReference type="Pfam" id="PF13231"/>
    </source>
</evidence>
<feature type="transmembrane region" description="Helical" evidence="8">
    <location>
        <begin position="229"/>
        <end position="246"/>
    </location>
</feature>
<keyword evidence="6 8" id="KW-1133">Transmembrane helix</keyword>
<evidence type="ECO:0000256" key="7">
    <source>
        <dbReference type="ARBA" id="ARBA00023136"/>
    </source>
</evidence>
<evidence type="ECO:0000256" key="5">
    <source>
        <dbReference type="ARBA" id="ARBA00022692"/>
    </source>
</evidence>
<feature type="transmembrane region" description="Helical" evidence="8">
    <location>
        <begin position="52"/>
        <end position="71"/>
    </location>
</feature>
<proteinExistence type="predicted"/>
<keyword evidence="7 8" id="KW-0472">Membrane</keyword>
<dbReference type="PANTHER" id="PTHR33908:SF11">
    <property type="entry name" value="MEMBRANE PROTEIN"/>
    <property type="match status" value="1"/>
</dbReference>
<dbReference type="GO" id="GO:0009103">
    <property type="term" value="P:lipopolysaccharide biosynthetic process"/>
    <property type="evidence" value="ECO:0007669"/>
    <property type="project" value="UniProtKB-ARBA"/>
</dbReference>
<comment type="subcellular location">
    <subcellularLocation>
        <location evidence="1">Cell membrane</location>
        <topology evidence="1">Multi-pass membrane protein</topology>
    </subcellularLocation>
</comment>
<organism evidence="10 11">
    <name type="scientific">Candidatus Eisenbergiella pullistercoris</name>
    <dbReference type="NCBI Taxonomy" id="2838555"/>
    <lineage>
        <taxon>Bacteria</taxon>
        <taxon>Bacillati</taxon>
        <taxon>Bacillota</taxon>
        <taxon>Clostridia</taxon>
        <taxon>Lachnospirales</taxon>
        <taxon>Lachnospiraceae</taxon>
        <taxon>Eisenbergiella</taxon>
    </lineage>
</organism>
<feature type="transmembrane region" description="Helical" evidence="8">
    <location>
        <begin position="258"/>
        <end position="284"/>
    </location>
</feature>
<evidence type="ECO:0000256" key="1">
    <source>
        <dbReference type="ARBA" id="ARBA00004651"/>
    </source>
</evidence>
<dbReference type="PANTHER" id="PTHR33908">
    <property type="entry name" value="MANNOSYLTRANSFERASE YKCB-RELATED"/>
    <property type="match status" value="1"/>
</dbReference>
<dbReference type="Proteomes" id="UP000824007">
    <property type="component" value="Unassembled WGS sequence"/>
</dbReference>
<feature type="transmembrane region" description="Helical" evidence="8">
    <location>
        <begin position="409"/>
        <end position="428"/>
    </location>
</feature>
<evidence type="ECO:0000313" key="11">
    <source>
        <dbReference type="Proteomes" id="UP000824007"/>
    </source>
</evidence>
<name>A0A9D1YRA2_9FIRM</name>
<evidence type="ECO:0000256" key="3">
    <source>
        <dbReference type="ARBA" id="ARBA00022676"/>
    </source>
</evidence>
<dbReference type="InterPro" id="IPR038731">
    <property type="entry name" value="RgtA/B/C-like"/>
</dbReference>
<keyword evidence="3 10" id="KW-0328">Glycosyltransferase</keyword>
<keyword evidence="4 10" id="KW-0808">Transferase</keyword>
<reference evidence="10" key="1">
    <citation type="journal article" date="2021" name="PeerJ">
        <title>Extensive microbial diversity within the chicken gut microbiome revealed by metagenomics and culture.</title>
        <authorList>
            <person name="Gilroy R."/>
            <person name="Ravi A."/>
            <person name="Getino M."/>
            <person name="Pursley I."/>
            <person name="Horton D.L."/>
            <person name="Alikhan N.F."/>
            <person name="Baker D."/>
            <person name="Gharbi K."/>
            <person name="Hall N."/>
            <person name="Watson M."/>
            <person name="Adriaenssens E.M."/>
            <person name="Foster-Nyarko E."/>
            <person name="Jarju S."/>
            <person name="Secka A."/>
            <person name="Antonio M."/>
            <person name="Oren A."/>
            <person name="Chaudhuri R.R."/>
            <person name="La Ragione R."/>
            <person name="Hildebrand F."/>
            <person name="Pallen M.J."/>
        </authorList>
    </citation>
    <scope>NUCLEOTIDE SEQUENCE</scope>
    <source>
        <strain evidence="10">ChiSxjej3B15-24422</strain>
    </source>
</reference>
<dbReference type="AlphaFoldDB" id="A0A9D1YRA2"/>
<dbReference type="GO" id="GO:0005886">
    <property type="term" value="C:plasma membrane"/>
    <property type="evidence" value="ECO:0007669"/>
    <property type="project" value="UniProtKB-SubCell"/>
</dbReference>
<sequence>MSGMDTGEKMIRRKMPESLLLFGIVLLFALLALFLQGIPALAAIPEEWKRGTSTVLLLVLPLVVLYGMATGKISERRMVFLIVCLSMLFHCSYCVLSGLYERQHDLGVYTGIGDDQVNPGHLGYIEFIYKFRKLPKINPYELFSYYHPPLHYLISGLWVIFLTGCGMAEELAFENLQVLTLLYSGLFLLVCLKILKLLDASGKGLYAALLLCALHPSLMFLSGSVNNDMLCTLLIACCIWACLAWIRKKTLPRLLALALAIGLGMLSKVNTAVIAFPVGLTFLLDFAGVLFESRRTGKQAVWKALRSYILFGLVSGVVGLAWIVRNLVLFSELPGVSAPGEGSVMYAGTYSLWERIGIPSLADWNLAFPFHGISSEYCHNTWVILFRTSLFAEEFPAGIPTVPLVLCQAAYVLAILFGTAAAVLFLALQLKKVLTARKEAAGGPKGSMLRSPLFQESCFLGTGYLAFLLGFAVFTIKYPYTCSSDFRYIVICLLYTGIGMAESFRLLKGRISARAAGVIRAGACAATVLAAVSVWVIVIWRWW</sequence>
<protein>
    <submittedName>
        <fullName evidence="10">Glycosyltransferase family 39 protein</fullName>
        <ecNumber evidence="10">2.4.-.-</ecNumber>
    </submittedName>
</protein>
<reference evidence="10" key="2">
    <citation type="submission" date="2021-04" db="EMBL/GenBank/DDBJ databases">
        <authorList>
            <person name="Gilroy R."/>
        </authorList>
    </citation>
    <scope>NUCLEOTIDE SEQUENCE</scope>
    <source>
        <strain evidence="10">ChiSxjej3B15-24422</strain>
    </source>
</reference>
<dbReference type="EMBL" id="DXDD01000042">
    <property type="protein sequence ID" value="HIY59717.1"/>
    <property type="molecule type" value="Genomic_DNA"/>
</dbReference>
<gene>
    <name evidence="10" type="ORF">H9831_03405</name>
</gene>
<feature type="transmembrane region" description="Helical" evidence="8">
    <location>
        <begin position="78"/>
        <end position="100"/>
    </location>
</feature>
<feature type="transmembrane region" description="Helical" evidence="8">
    <location>
        <begin position="458"/>
        <end position="480"/>
    </location>
</feature>
<feature type="transmembrane region" description="Helical" evidence="8">
    <location>
        <begin position="180"/>
        <end position="198"/>
    </location>
</feature>
<feature type="transmembrane region" description="Helical" evidence="8">
    <location>
        <begin position="305"/>
        <end position="324"/>
    </location>
</feature>
<feature type="domain" description="Glycosyltransferase RgtA/B/C/D-like" evidence="9">
    <location>
        <begin position="179"/>
        <end position="284"/>
    </location>
</feature>
<evidence type="ECO:0000256" key="6">
    <source>
        <dbReference type="ARBA" id="ARBA00022989"/>
    </source>
</evidence>
<dbReference type="Pfam" id="PF13231">
    <property type="entry name" value="PMT_2"/>
    <property type="match status" value="1"/>
</dbReference>
<keyword evidence="2" id="KW-1003">Cell membrane</keyword>
<evidence type="ECO:0000256" key="4">
    <source>
        <dbReference type="ARBA" id="ARBA00022679"/>
    </source>
</evidence>
<evidence type="ECO:0000256" key="8">
    <source>
        <dbReference type="SAM" id="Phobius"/>
    </source>
</evidence>
<accession>A0A9D1YRA2</accession>
<evidence type="ECO:0000313" key="10">
    <source>
        <dbReference type="EMBL" id="HIY59717.1"/>
    </source>
</evidence>